<protein>
    <recommendedName>
        <fullName evidence="2">asparagine synthase (glutamine-hydrolyzing)</fullName>
        <ecNumber evidence="2">6.3.5.4</ecNumber>
    </recommendedName>
</protein>
<dbReference type="Proteomes" id="UP000014463">
    <property type="component" value="Unassembled WGS sequence"/>
</dbReference>
<dbReference type="PANTHER" id="PTHR43284:SF1">
    <property type="entry name" value="ASPARAGINE SYNTHETASE"/>
    <property type="match status" value="1"/>
</dbReference>
<dbReference type="EMBL" id="ASTJ01000011">
    <property type="protein sequence ID" value="EPC04204.1"/>
    <property type="molecule type" value="Genomic_DNA"/>
</dbReference>
<dbReference type="STRING" id="1121939.L861_02505"/>
<keyword evidence="6" id="KW-1185">Reference proteome</keyword>
<dbReference type="InterPro" id="IPR029055">
    <property type="entry name" value="Ntn_hydrolases_N"/>
</dbReference>
<evidence type="ECO:0000313" key="5">
    <source>
        <dbReference type="EMBL" id="EPC04204.1"/>
    </source>
</evidence>
<dbReference type="AlphaFoldDB" id="S2L8N2"/>
<dbReference type="eggNOG" id="COG0367">
    <property type="taxonomic scope" value="Bacteria"/>
</dbReference>
<dbReference type="RefSeq" id="WP_016414938.1">
    <property type="nucleotide sequence ID" value="NZ_AUAB01000027.1"/>
</dbReference>
<dbReference type="Pfam" id="PF13537">
    <property type="entry name" value="GATase_7"/>
    <property type="match status" value="1"/>
</dbReference>
<dbReference type="EC" id="6.3.5.4" evidence="2"/>
<dbReference type="Gene3D" id="3.60.20.10">
    <property type="entry name" value="Glutamine Phosphoribosylpyrophosphate, subunit 1, domain 1"/>
    <property type="match status" value="1"/>
</dbReference>
<sequence>MGGILGGAHLNAPRHRLDAAAASLLHSSSAMARWLPTRGSIDLGGLYSAAHTGELSWHDDGDGVLLVLHGSVMLDGWHLDARALAHRYRERGLDSLLRGEGSHAIALWDWRRGSLWLFTDPIGTIPLCYAMQQGALAFAPEAKAVLRLLAAPARLDRRSTLQFLMSRYLIGNRTMFEGVARLGPGELLHYQPATQQLQRRRYWDLHFESRIHSRAEAVDTLYQTLYCSHHTMLAELDETDGYQLFLTGGLDSRGILAYTHRLGRLPNKALTWAARDDLPHSDPDLSRRLAAAHGVSFDVCQLDGSDWVEYAKPWCRISELLTDNASSFASSLQTFDAWQTHDARFVVLGDQAFGAGPLPATRDEAVENILHDALRTALGPLVRLLSDSAVRETRQCFVDEIDGLIDAGPNDSPKDIQDYLYFHTYISRWILAPGNFKSPMLAVRRPLMTAEVMDVVTQLSPLLRVDKAAYVALLKQRFPALGEIPVTAVEAGIDWPCLMRQQGRLRKALLPRLMPERFEALPLGDDIDPDGMRAFVAEFFTSQPTSSGRGSLLHRRLYDLRRQVSRSQWLGSAARRVQPFVMRLTGLQAQQVATSHHQVLFRLALLTLLQECLDAGDFDGRHGDNELKSLVQGGRVQCLAPQHST</sequence>
<evidence type="ECO:0000259" key="4">
    <source>
        <dbReference type="Pfam" id="PF13537"/>
    </source>
</evidence>
<proteinExistence type="predicted"/>
<accession>S2L8N2</accession>
<reference evidence="5 6" key="1">
    <citation type="journal article" date="2013" name="Genome Announc.">
        <title>Draft genome sequence of the moderately halophilic gammaproteobacterium Halomonas anticariensis FP35.</title>
        <authorList>
            <person name="Tahrioui A."/>
            <person name="Quesada E."/>
            <person name="Llamas I."/>
        </authorList>
    </citation>
    <scope>NUCLEOTIDE SEQUENCE [LARGE SCALE GENOMIC DNA]</scope>
    <source>
        <strain evidence="6">DSM 16096 / CECT 5854 / LMG 22089 / FP35</strain>
    </source>
</reference>
<dbReference type="Gene3D" id="3.40.50.620">
    <property type="entry name" value="HUPs"/>
    <property type="match status" value="1"/>
</dbReference>
<organism evidence="5 6">
    <name type="scientific">Litchfieldella anticariensis (strain DSM 16096 / CECT 5854 / CIP 108499 / LMG 22089 / FP35)</name>
    <name type="common">Halomonas anticariensis</name>
    <dbReference type="NCBI Taxonomy" id="1121939"/>
    <lineage>
        <taxon>Bacteria</taxon>
        <taxon>Pseudomonadati</taxon>
        <taxon>Pseudomonadota</taxon>
        <taxon>Gammaproteobacteria</taxon>
        <taxon>Oceanospirillales</taxon>
        <taxon>Halomonadaceae</taxon>
        <taxon>Litchfieldella</taxon>
    </lineage>
</organism>
<evidence type="ECO:0000256" key="2">
    <source>
        <dbReference type="ARBA" id="ARBA00012737"/>
    </source>
</evidence>
<dbReference type="InterPro" id="IPR014729">
    <property type="entry name" value="Rossmann-like_a/b/a_fold"/>
</dbReference>
<comment type="pathway">
    <text evidence="1">Amino-acid biosynthesis; L-asparagine biosynthesis; L-asparagine from L-aspartate (L-Gln route): step 1/1.</text>
</comment>
<evidence type="ECO:0000256" key="1">
    <source>
        <dbReference type="ARBA" id="ARBA00005187"/>
    </source>
</evidence>
<dbReference type="GO" id="GO:0004066">
    <property type="term" value="F:asparagine synthase (glutamine-hydrolyzing) activity"/>
    <property type="evidence" value="ECO:0007669"/>
    <property type="project" value="UniProtKB-EC"/>
</dbReference>
<evidence type="ECO:0000313" key="6">
    <source>
        <dbReference type="Proteomes" id="UP000014463"/>
    </source>
</evidence>
<evidence type="ECO:0000256" key="3">
    <source>
        <dbReference type="ARBA" id="ARBA00048741"/>
    </source>
</evidence>
<comment type="caution">
    <text evidence="5">The sequence shown here is derived from an EMBL/GenBank/DDBJ whole genome shotgun (WGS) entry which is preliminary data.</text>
</comment>
<dbReference type="SUPFAM" id="SSF56235">
    <property type="entry name" value="N-terminal nucleophile aminohydrolases (Ntn hydrolases)"/>
    <property type="match status" value="1"/>
</dbReference>
<comment type="catalytic activity">
    <reaction evidence="3">
        <text>L-aspartate + L-glutamine + ATP + H2O = L-asparagine + L-glutamate + AMP + diphosphate + H(+)</text>
        <dbReference type="Rhea" id="RHEA:12228"/>
        <dbReference type="ChEBI" id="CHEBI:15377"/>
        <dbReference type="ChEBI" id="CHEBI:15378"/>
        <dbReference type="ChEBI" id="CHEBI:29985"/>
        <dbReference type="ChEBI" id="CHEBI:29991"/>
        <dbReference type="ChEBI" id="CHEBI:30616"/>
        <dbReference type="ChEBI" id="CHEBI:33019"/>
        <dbReference type="ChEBI" id="CHEBI:58048"/>
        <dbReference type="ChEBI" id="CHEBI:58359"/>
        <dbReference type="ChEBI" id="CHEBI:456215"/>
        <dbReference type="EC" id="6.3.5.4"/>
    </reaction>
</comment>
<dbReference type="PANTHER" id="PTHR43284">
    <property type="entry name" value="ASPARAGINE SYNTHETASE (GLUTAMINE-HYDROLYZING)"/>
    <property type="match status" value="1"/>
</dbReference>
<dbReference type="InterPro" id="IPR017932">
    <property type="entry name" value="GATase_2_dom"/>
</dbReference>
<dbReference type="PATRIC" id="fig|1121939.11.peg.465"/>
<dbReference type="InterPro" id="IPR051786">
    <property type="entry name" value="ASN_synthetase/amidase"/>
</dbReference>
<dbReference type="SUPFAM" id="SSF52402">
    <property type="entry name" value="Adenine nucleotide alpha hydrolases-like"/>
    <property type="match status" value="1"/>
</dbReference>
<name>S2L8N2_LITA3</name>
<dbReference type="OrthoDB" id="9763290at2"/>
<gene>
    <name evidence="5" type="ORF">L861_02505</name>
</gene>
<feature type="domain" description="Glutamine amidotransferase type-2" evidence="4">
    <location>
        <begin position="79"/>
        <end position="146"/>
    </location>
</feature>